<name>A0A5E4MJF0_9HEMI</name>
<evidence type="ECO:0000313" key="2">
    <source>
        <dbReference type="Proteomes" id="UP000325440"/>
    </source>
</evidence>
<reference evidence="1 2" key="1">
    <citation type="submission" date="2019-08" db="EMBL/GenBank/DDBJ databases">
        <authorList>
            <person name="Alioto T."/>
            <person name="Alioto T."/>
            <person name="Gomez Garrido J."/>
        </authorList>
    </citation>
    <scope>NUCLEOTIDE SEQUENCE [LARGE SCALE GENOMIC DNA]</scope>
</reference>
<evidence type="ECO:0000313" key="1">
    <source>
        <dbReference type="EMBL" id="VVC32331.1"/>
    </source>
</evidence>
<accession>A0A5E4MJF0</accession>
<dbReference type="EMBL" id="CABPRJ010000955">
    <property type="protein sequence ID" value="VVC32331.1"/>
    <property type="molecule type" value="Genomic_DNA"/>
</dbReference>
<proteinExistence type="predicted"/>
<keyword evidence="2" id="KW-1185">Reference proteome</keyword>
<protein>
    <submittedName>
        <fullName evidence="1">Uncharacterized protein</fullName>
    </submittedName>
</protein>
<dbReference type="Proteomes" id="UP000325440">
    <property type="component" value="Unassembled WGS sequence"/>
</dbReference>
<gene>
    <name evidence="1" type="ORF">CINCED_3A021559</name>
</gene>
<sequence>MNTFKCVFMGCKKTITILTLKLLISEEGLLYQLLFPTCEQDRQISLPDRRTNVLWTTDEENDELFMKLDMDICNNEGGKRALKEEIAGSVKKARMEIDETPRFTKKNETCTKDEEVDSPFSI</sequence>
<dbReference type="AlphaFoldDB" id="A0A5E4MJF0"/>
<organism evidence="1 2">
    <name type="scientific">Cinara cedri</name>
    <dbReference type="NCBI Taxonomy" id="506608"/>
    <lineage>
        <taxon>Eukaryota</taxon>
        <taxon>Metazoa</taxon>
        <taxon>Ecdysozoa</taxon>
        <taxon>Arthropoda</taxon>
        <taxon>Hexapoda</taxon>
        <taxon>Insecta</taxon>
        <taxon>Pterygota</taxon>
        <taxon>Neoptera</taxon>
        <taxon>Paraneoptera</taxon>
        <taxon>Hemiptera</taxon>
        <taxon>Sternorrhyncha</taxon>
        <taxon>Aphidomorpha</taxon>
        <taxon>Aphidoidea</taxon>
        <taxon>Aphididae</taxon>
        <taxon>Lachninae</taxon>
        <taxon>Cinara</taxon>
    </lineage>
</organism>